<dbReference type="Gene3D" id="3.30.110.70">
    <property type="entry name" value="Hypothetical protein apc22750. Chain B"/>
    <property type="match status" value="1"/>
</dbReference>
<proteinExistence type="inferred from homology"/>
<dbReference type="OrthoDB" id="68104at2759"/>
<comment type="similarity">
    <text evidence="1">Belongs to the UPF0145 family.</text>
</comment>
<evidence type="ECO:0000256" key="1">
    <source>
        <dbReference type="ARBA" id="ARBA00010751"/>
    </source>
</evidence>
<keyword evidence="3" id="KW-1185">Reference proteome</keyword>
<dbReference type="eggNOG" id="ENOG502SDKT">
    <property type="taxonomic scope" value="Eukaryota"/>
</dbReference>
<dbReference type="Pfam" id="PF01906">
    <property type="entry name" value="YbjQ_1"/>
    <property type="match status" value="1"/>
</dbReference>
<dbReference type="SUPFAM" id="SSF117782">
    <property type="entry name" value="YbjQ-like"/>
    <property type="match status" value="1"/>
</dbReference>
<dbReference type="PANTHER" id="PTHR34068:SF2">
    <property type="entry name" value="UPF0145 PROTEIN SCO3412"/>
    <property type="match status" value="1"/>
</dbReference>
<dbReference type="PANTHER" id="PTHR34068">
    <property type="entry name" value="UPF0145 PROTEIN YBJQ"/>
    <property type="match status" value="1"/>
</dbReference>
<name>G4MZ16_PYRO7</name>
<dbReference type="VEuPathDB" id="FungiDB:MGG_15677"/>
<protein>
    <submittedName>
        <fullName evidence="2">Uncharacterized protein</fullName>
    </submittedName>
</protein>
<dbReference type="RefSeq" id="XP_003714289.1">
    <property type="nucleotide sequence ID" value="XM_003714241.1"/>
</dbReference>
<dbReference type="AlphaFoldDB" id="G4MZ16"/>
<dbReference type="SMR" id="G4MZ16"/>
<sequence length="155" mass="16762">MLSNRRSTMMVPQQAAAQIQAEIAANAEPTNLPSSMLTATTETLPGFRIKMIMGAVKGSSVHERPKPRKNSSASGFLRKTVSQEARHLTHAIYDARNEAQERMELCAVSMGANAIIGVSFDQSELMGCVQCSVWGTAVFVERIKEDGSFNVVSGT</sequence>
<dbReference type="KEGG" id="mgr:MGG_15677"/>
<dbReference type="InterPro" id="IPR002765">
    <property type="entry name" value="UPF0145_YbjQ-like"/>
</dbReference>
<dbReference type="InParanoid" id="G4MZ16"/>
<reference evidence="2 3" key="1">
    <citation type="journal article" date="2005" name="Nature">
        <title>The genome sequence of the rice blast fungus Magnaporthe grisea.</title>
        <authorList>
            <person name="Dean R.A."/>
            <person name="Talbot N.J."/>
            <person name="Ebbole D.J."/>
            <person name="Farman M.L."/>
            <person name="Mitchell T.K."/>
            <person name="Orbach M.J."/>
            <person name="Thon M."/>
            <person name="Kulkarni R."/>
            <person name="Xu J.R."/>
            <person name="Pan H."/>
            <person name="Read N.D."/>
            <person name="Lee Y.H."/>
            <person name="Carbone I."/>
            <person name="Brown D."/>
            <person name="Oh Y.Y."/>
            <person name="Donofrio N."/>
            <person name="Jeong J.S."/>
            <person name="Soanes D.M."/>
            <person name="Djonovic S."/>
            <person name="Kolomiets E."/>
            <person name="Rehmeyer C."/>
            <person name="Li W."/>
            <person name="Harding M."/>
            <person name="Kim S."/>
            <person name="Lebrun M.H."/>
            <person name="Bohnert H."/>
            <person name="Coughlan S."/>
            <person name="Butler J."/>
            <person name="Calvo S."/>
            <person name="Ma L.J."/>
            <person name="Nicol R."/>
            <person name="Purcell S."/>
            <person name="Nusbaum C."/>
            <person name="Galagan J.E."/>
            <person name="Birren B.W."/>
        </authorList>
    </citation>
    <scope>NUCLEOTIDE SEQUENCE [LARGE SCALE GENOMIC DNA]</scope>
    <source>
        <strain evidence="3">70-15 / ATCC MYA-4617 / FGSC 8958</strain>
    </source>
</reference>
<gene>
    <name evidence="2" type="ORF">MGG_15677</name>
</gene>
<dbReference type="OMA" id="SWHPHSK"/>
<dbReference type="GeneID" id="12984630"/>
<dbReference type="InterPro" id="IPR035439">
    <property type="entry name" value="UPF0145_dom_sf"/>
</dbReference>
<organism evidence="2 3">
    <name type="scientific">Pyricularia oryzae (strain 70-15 / ATCC MYA-4617 / FGSC 8958)</name>
    <name type="common">Rice blast fungus</name>
    <name type="synonym">Magnaporthe oryzae</name>
    <dbReference type="NCBI Taxonomy" id="242507"/>
    <lineage>
        <taxon>Eukaryota</taxon>
        <taxon>Fungi</taxon>
        <taxon>Dikarya</taxon>
        <taxon>Ascomycota</taxon>
        <taxon>Pezizomycotina</taxon>
        <taxon>Sordariomycetes</taxon>
        <taxon>Sordariomycetidae</taxon>
        <taxon>Magnaporthales</taxon>
        <taxon>Pyriculariaceae</taxon>
        <taxon>Pyricularia</taxon>
    </lineage>
</organism>
<evidence type="ECO:0000313" key="2">
    <source>
        <dbReference type="EMBL" id="EHA54482.1"/>
    </source>
</evidence>
<dbReference type="EMBL" id="CM001232">
    <property type="protein sequence ID" value="EHA54482.1"/>
    <property type="molecule type" value="Genomic_DNA"/>
</dbReference>
<dbReference type="Proteomes" id="UP000009058">
    <property type="component" value="Chromosome 2"/>
</dbReference>
<dbReference type="HOGENOM" id="CLU_1554986_0_0_1"/>
<accession>G4MZ16</accession>
<reference key="2">
    <citation type="submission" date="2011-05" db="EMBL/GenBank/DDBJ databases">
        <title>The Genome Sequence of Magnaporthe oryzae 70-15.</title>
        <authorList>
            <consortium name="The Broad Institute Genome Sequencing Platform"/>
            <person name="Ma L.-J."/>
            <person name="Dead R."/>
            <person name="Young S.K."/>
            <person name="Zeng Q."/>
            <person name="Gargeya S."/>
            <person name="Fitzgerald M."/>
            <person name="Haas B."/>
            <person name="Abouelleil A."/>
            <person name="Alvarado L."/>
            <person name="Arachchi H.M."/>
            <person name="Berlin A."/>
            <person name="Brown A."/>
            <person name="Chapman S.B."/>
            <person name="Chen Z."/>
            <person name="Dunbar C."/>
            <person name="Freedman E."/>
            <person name="Gearin G."/>
            <person name="Gellesch M."/>
            <person name="Goldberg J."/>
            <person name="Griggs A."/>
            <person name="Gujja S."/>
            <person name="Heiman D."/>
            <person name="Howarth C."/>
            <person name="Larson L."/>
            <person name="Lui A."/>
            <person name="MacDonald P.J.P."/>
            <person name="Mehta T."/>
            <person name="Montmayeur A."/>
            <person name="Murphy C."/>
            <person name="Neiman D."/>
            <person name="Pearson M."/>
            <person name="Priest M."/>
            <person name="Roberts A."/>
            <person name="Saif S."/>
            <person name="Shea T."/>
            <person name="Shenoy N."/>
            <person name="Sisk P."/>
            <person name="Stolte C."/>
            <person name="Sykes S."/>
            <person name="Yandava C."/>
            <person name="Wortman J."/>
            <person name="Nusbaum C."/>
            <person name="Birren B."/>
        </authorList>
    </citation>
    <scope>NUCLEOTIDE SEQUENCE</scope>
    <source>
        <strain>70-15</strain>
    </source>
</reference>
<evidence type="ECO:0000313" key="3">
    <source>
        <dbReference type="Proteomes" id="UP000009058"/>
    </source>
</evidence>